<gene>
    <name evidence="1" type="ORF">RchiOBHm_Chr5g0077151</name>
</gene>
<organism evidence="1 2">
    <name type="scientific">Rosa chinensis</name>
    <name type="common">China rose</name>
    <dbReference type="NCBI Taxonomy" id="74649"/>
    <lineage>
        <taxon>Eukaryota</taxon>
        <taxon>Viridiplantae</taxon>
        <taxon>Streptophyta</taxon>
        <taxon>Embryophyta</taxon>
        <taxon>Tracheophyta</taxon>
        <taxon>Spermatophyta</taxon>
        <taxon>Magnoliopsida</taxon>
        <taxon>eudicotyledons</taxon>
        <taxon>Gunneridae</taxon>
        <taxon>Pentapetalae</taxon>
        <taxon>rosids</taxon>
        <taxon>fabids</taxon>
        <taxon>Rosales</taxon>
        <taxon>Rosaceae</taxon>
        <taxon>Rosoideae</taxon>
        <taxon>Rosoideae incertae sedis</taxon>
        <taxon>Rosa</taxon>
    </lineage>
</organism>
<name>A0A2P6QLW2_ROSCH</name>
<protein>
    <submittedName>
        <fullName evidence="1">Uncharacterized protein</fullName>
    </submittedName>
</protein>
<sequence length="57" mass="6765">MINCRVTHTFREGKTIADALANQGALNEGYRWWDDRHTFIAWSYGRDLSSTIYYRVH</sequence>
<accession>A0A2P6QLW2</accession>
<dbReference type="Proteomes" id="UP000238479">
    <property type="component" value="Chromosome 5"/>
</dbReference>
<dbReference type="AlphaFoldDB" id="A0A2P6QLW2"/>
<evidence type="ECO:0000313" key="2">
    <source>
        <dbReference type="Proteomes" id="UP000238479"/>
    </source>
</evidence>
<keyword evidence="2" id="KW-1185">Reference proteome</keyword>
<evidence type="ECO:0000313" key="1">
    <source>
        <dbReference type="EMBL" id="PRQ35175.1"/>
    </source>
</evidence>
<dbReference type="EMBL" id="PDCK01000043">
    <property type="protein sequence ID" value="PRQ35175.1"/>
    <property type="molecule type" value="Genomic_DNA"/>
</dbReference>
<proteinExistence type="predicted"/>
<dbReference type="Gramene" id="PRQ35175">
    <property type="protein sequence ID" value="PRQ35175"/>
    <property type="gene ID" value="RchiOBHm_Chr5g0077151"/>
</dbReference>
<reference evidence="1 2" key="1">
    <citation type="journal article" date="2018" name="Nat. Genet.">
        <title>The Rosa genome provides new insights in the design of modern roses.</title>
        <authorList>
            <person name="Bendahmane M."/>
        </authorList>
    </citation>
    <scope>NUCLEOTIDE SEQUENCE [LARGE SCALE GENOMIC DNA]</scope>
    <source>
        <strain evidence="2">cv. Old Blush</strain>
    </source>
</reference>
<comment type="caution">
    <text evidence="1">The sequence shown here is derived from an EMBL/GenBank/DDBJ whole genome shotgun (WGS) entry which is preliminary data.</text>
</comment>